<dbReference type="PANTHER" id="PTHR21483:SF18">
    <property type="entry name" value="RNA POLYMERASE II-ASSOCIATED PROTEIN 1"/>
    <property type="match status" value="1"/>
</dbReference>
<organism evidence="3 4">
    <name type="scientific">Ceraceosorus bombacis</name>
    <dbReference type="NCBI Taxonomy" id="401625"/>
    <lineage>
        <taxon>Eukaryota</taxon>
        <taxon>Fungi</taxon>
        <taxon>Dikarya</taxon>
        <taxon>Basidiomycota</taxon>
        <taxon>Ustilaginomycotina</taxon>
        <taxon>Exobasidiomycetes</taxon>
        <taxon>Ceraceosorales</taxon>
        <taxon>Ceraceosoraceae</taxon>
        <taxon>Ceraceosorus</taxon>
    </lineage>
</organism>
<dbReference type="PANTHER" id="PTHR21483">
    <property type="entry name" value="RNA POLYMERASE II-ASSOCIATED PROTEIN 1"/>
    <property type="match status" value="1"/>
</dbReference>
<feature type="compositionally biased region" description="Polar residues" evidence="1">
    <location>
        <begin position="175"/>
        <end position="187"/>
    </location>
</feature>
<feature type="compositionally biased region" description="Polar residues" evidence="1">
    <location>
        <begin position="62"/>
        <end position="74"/>
    </location>
</feature>
<evidence type="ECO:0000313" key="4">
    <source>
        <dbReference type="Proteomes" id="UP000054845"/>
    </source>
</evidence>
<name>A0A0P1BGN7_9BASI</name>
<dbReference type="GO" id="GO:0006366">
    <property type="term" value="P:transcription by RNA polymerase II"/>
    <property type="evidence" value="ECO:0007669"/>
    <property type="project" value="InterPro"/>
</dbReference>
<feature type="compositionally biased region" description="Low complexity" evidence="1">
    <location>
        <begin position="193"/>
        <end position="206"/>
    </location>
</feature>
<dbReference type="InterPro" id="IPR057989">
    <property type="entry name" value="TPR_RPAP1/MINIYO-like"/>
</dbReference>
<feature type="region of interest" description="Disordered" evidence="1">
    <location>
        <begin position="1"/>
        <end position="121"/>
    </location>
</feature>
<dbReference type="InterPro" id="IPR039913">
    <property type="entry name" value="RPAP1/Rba50"/>
</dbReference>
<feature type="compositionally biased region" description="Acidic residues" evidence="1">
    <location>
        <begin position="22"/>
        <end position="40"/>
    </location>
</feature>
<dbReference type="OrthoDB" id="348201at2759"/>
<feature type="domain" description="RPAP1/MINIYO-like TPR repeats" evidence="2">
    <location>
        <begin position="942"/>
        <end position="1042"/>
    </location>
</feature>
<evidence type="ECO:0000259" key="2">
    <source>
        <dbReference type="Pfam" id="PF25766"/>
    </source>
</evidence>
<proteinExistence type="predicted"/>
<dbReference type="Pfam" id="PF25766">
    <property type="entry name" value="TPR_RPAP1"/>
    <property type="match status" value="1"/>
</dbReference>
<protein>
    <recommendedName>
        <fullName evidence="2">RPAP1/MINIYO-like TPR repeats domain-containing protein</fullName>
    </recommendedName>
</protein>
<feature type="region of interest" description="Disordered" evidence="1">
    <location>
        <begin position="163"/>
        <end position="211"/>
    </location>
</feature>
<sequence length="1045" mass="114814">MSETRFREMRKQSLRPRVLDYTEFDEAEAEAEAEGAEEIEWPAAANVITSTPPVIARKADSKAQSVASRAQSAMSAAHSVGQEQQQQQRGQADTDPDVDVDGDERSEDALAADIQPGPPLIADVRERRPLRASNTAHQAAPKQGMSRFAARRQLDRELHAGAGAGADARSHAAKQHSNVELEQSAAQHVQPMASASAAAAAPSSAPQDTSLHDWLEEDGRPMTALISTWLLRDRQMGVRRMALFALRCALRTTKRGEEAMLCVQPPIVPAPSSKKTETYEETIKRDMTRGLLNLAAPTLLVEMYGQDAEAGMEIVEDVLDCLCALAEASLDAARAVLQSAGIMDLINSSHALKASPPPLKVLQLLQLLSSVDRQAAAALANATSAHLLRLVALPCWTSARRAQDLRTHRAFVSTLGLFSIYAQFGAGLEHVVHSWAVFEQLTAHVQYRLESGTSMDTEELRAVGKMLRLMKAWITCARHPHRTQPQHALGWPHFGEWAELALSIVCSVPAELAVPDEAEKAFVLQGCAAGLLDVWIDLACNNARTADAAKTLVARLKDDADAIARLAQSAELAMLAAASRIARHDTLKRQMVEEFVEMLEACKHVVALLERCEAVSALQRMHKASRDLMRDDRLWTRFDEQDAWIAGYRVARHVASEFQGHTLKGLHGADGEKVDLAEIVEPVHSLDKGQEELAKQLVHVIQWKTRTTSLAPFMNESLRVKSSAAIVQGNGTLTGAATLWSTLQARGDEQNVEPGAEEQAEADPEDLDPLTGALLYKSSQSGLPLRSDWTLQALDDLLHSGTCAALNRKDVLPASWDYTEAQLVRDALHLTRMALQATLDMRRHDCLMTASELLLGMCKVFLLERDDAPTPQSTGDITGRNLFRDKEISGVLVQLFEMLPQLVASHAATDVQMSGKVAPFDGTRTRSKTMEEAACKETIAVPFYQIYTDLLGLYDGLSLGDEAFQRIILAGQSMLYASDYRRLLWIDHAHLLSTFTLQLQDAPLETMRGLQSYLYPAEQDPDVLRAFTAALMRGDVTRTRRNVDF</sequence>
<dbReference type="AlphaFoldDB" id="A0A0P1BGN7"/>
<feature type="compositionally biased region" description="Basic and acidic residues" evidence="1">
    <location>
        <begin position="1"/>
        <end position="11"/>
    </location>
</feature>
<dbReference type="EMBL" id="CCYA01000252">
    <property type="protein sequence ID" value="CEH15151.1"/>
    <property type="molecule type" value="Genomic_DNA"/>
</dbReference>
<reference evidence="3 4" key="1">
    <citation type="submission" date="2014-09" db="EMBL/GenBank/DDBJ databases">
        <authorList>
            <person name="Magalhaes I.L.F."/>
            <person name="Oliveira U."/>
            <person name="Santos F.R."/>
            <person name="Vidigal T.H.D.A."/>
            <person name="Brescovit A.D."/>
            <person name="Santos A.J."/>
        </authorList>
    </citation>
    <scope>NUCLEOTIDE SEQUENCE [LARGE SCALE GENOMIC DNA]</scope>
</reference>
<dbReference type="Proteomes" id="UP000054845">
    <property type="component" value="Unassembled WGS sequence"/>
</dbReference>
<evidence type="ECO:0000313" key="3">
    <source>
        <dbReference type="EMBL" id="CEH15151.1"/>
    </source>
</evidence>
<accession>A0A0P1BGN7</accession>
<evidence type="ECO:0000256" key="1">
    <source>
        <dbReference type="SAM" id="MobiDB-lite"/>
    </source>
</evidence>
<feature type="compositionally biased region" description="Low complexity" evidence="1">
    <location>
        <begin position="81"/>
        <end position="93"/>
    </location>
</feature>
<feature type="compositionally biased region" description="Acidic residues" evidence="1">
    <location>
        <begin position="94"/>
        <end position="106"/>
    </location>
</feature>
<keyword evidence="4" id="KW-1185">Reference proteome</keyword>